<dbReference type="AlphaFoldDB" id="A0A9P6YJV6"/>
<sequence>MPRSIKNLPSHTFRSTKHIIYYSIYYEGCRIADLNHSFFCRPQIVIDLILWLPMTTQERNSCIRWRIGWLPRGRLKSRPRYPSCKLTRYTLSR</sequence>
<dbReference type="Proteomes" id="UP000717996">
    <property type="component" value="Unassembled WGS sequence"/>
</dbReference>
<gene>
    <name evidence="1" type="ORF">G6F51_002425</name>
</gene>
<organism evidence="1 2">
    <name type="scientific">Rhizopus oryzae</name>
    <name type="common">Mucormycosis agent</name>
    <name type="synonym">Rhizopus arrhizus var. delemar</name>
    <dbReference type="NCBI Taxonomy" id="64495"/>
    <lineage>
        <taxon>Eukaryota</taxon>
        <taxon>Fungi</taxon>
        <taxon>Fungi incertae sedis</taxon>
        <taxon>Mucoromycota</taxon>
        <taxon>Mucoromycotina</taxon>
        <taxon>Mucoromycetes</taxon>
        <taxon>Mucorales</taxon>
        <taxon>Mucorineae</taxon>
        <taxon>Rhizopodaceae</taxon>
        <taxon>Rhizopus</taxon>
    </lineage>
</organism>
<evidence type="ECO:0000313" key="2">
    <source>
        <dbReference type="Proteomes" id="UP000717996"/>
    </source>
</evidence>
<proteinExistence type="predicted"/>
<comment type="caution">
    <text evidence="1">The sequence shown here is derived from an EMBL/GenBank/DDBJ whole genome shotgun (WGS) entry which is preliminary data.</text>
</comment>
<evidence type="ECO:0000313" key="1">
    <source>
        <dbReference type="EMBL" id="KAG1550479.1"/>
    </source>
</evidence>
<dbReference type="EMBL" id="JAANIT010000208">
    <property type="protein sequence ID" value="KAG1550479.1"/>
    <property type="molecule type" value="Genomic_DNA"/>
</dbReference>
<name>A0A9P6YJV6_RHIOR</name>
<reference evidence="1" key="1">
    <citation type="journal article" date="2020" name="Microb. Genom.">
        <title>Genetic diversity of clinical and environmental Mucorales isolates obtained from an investigation of mucormycosis cases among solid organ transplant recipients.</title>
        <authorList>
            <person name="Nguyen M.H."/>
            <person name="Kaul D."/>
            <person name="Muto C."/>
            <person name="Cheng S.J."/>
            <person name="Richter R.A."/>
            <person name="Bruno V.M."/>
            <person name="Liu G."/>
            <person name="Beyhan S."/>
            <person name="Sundermann A.J."/>
            <person name="Mounaud S."/>
            <person name="Pasculle A.W."/>
            <person name="Nierman W.C."/>
            <person name="Driscoll E."/>
            <person name="Cumbie R."/>
            <person name="Clancy C.J."/>
            <person name="Dupont C.L."/>
        </authorList>
    </citation>
    <scope>NUCLEOTIDE SEQUENCE</scope>
    <source>
        <strain evidence="1">GL16</strain>
    </source>
</reference>
<accession>A0A9P6YJV6</accession>
<protein>
    <submittedName>
        <fullName evidence="1">Uncharacterized protein</fullName>
    </submittedName>
</protein>